<organism evidence="7 8">
    <name type="scientific">Domibacillus epiphyticus</name>
    <dbReference type="NCBI Taxonomy" id="1714355"/>
    <lineage>
        <taxon>Bacteria</taxon>
        <taxon>Bacillati</taxon>
        <taxon>Bacillota</taxon>
        <taxon>Bacilli</taxon>
        <taxon>Bacillales</taxon>
        <taxon>Bacillaceae</taxon>
        <taxon>Domibacillus</taxon>
    </lineage>
</organism>
<comment type="subcellular location">
    <subcellularLocation>
        <location evidence="1">Membrane</location>
        <topology evidence="1">Multi-pass membrane protein</topology>
    </subcellularLocation>
</comment>
<sequence>MKYFKWIISGEFLFALFLSAGTFKTVIPIHFIDITLLLLLITVLIAIKRIITKNFKFYKVSIVPIFVFVFLVMIAVCSMYYSPSGLYAIDKILRLSVITSWCFIGPFFLFKNNDSIKKFLLALILLALVMAFDIITGPTTSGDFKGSLGSSYLVLAQINTMGLLILLGIFIFSKKEKVIKILLITLMVIVTIPIIQSGARGPVLILFVIMTILFFSMFKFRKQEVLISKKIVPMVLILTIFLFSVLYLIQQGYAETLLYRLEVIVNQDGGGESVNGRTDRISVAITMAKESFLLGKGIGSFPIYYNGLDIDDYPHNTYLEFLSELGMIGLILFIIINIISVRNGYKDYKKNGLNNINAPIFLVSIFWFFNSNISGSINGDKFFFAFLAILILLPVLSSIKRPKTESILKDENIINS</sequence>
<dbReference type="PANTHER" id="PTHR37422">
    <property type="entry name" value="TEICHURONIC ACID BIOSYNTHESIS PROTEIN TUAE"/>
    <property type="match status" value="1"/>
</dbReference>
<feature type="transmembrane region" description="Helical" evidence="5">
    <location>
        <begin position="382"/>
        <end position="399"/>
    </location>
</feature>
<dbReference type="InterPro" id="IPR007016">
    <property type="entry name" value="O-antigen_ligase-rel_domated"/>
</dbReference>
<dbReference type="PANTHER" id="PTHR37422:SF17">
    <property type="entry name" value="O-ANTIGEN LIGASE"/>
    <property type="match status" value="1"/>
</dbReference>
<evidence type="ECO:0000256" key="5">
    <source>
        <dbReference type="SAM" id="Phobius"/>
    </source>
</evidence>
<feature type="transmembrane region" description="Helical" evidence="5">
    <location>
        <begin position="119"/>
        <end position="140"/>
    </location>
</feature>
<evidence type="ECO:0000256" key="1">
    <source>
        <dbReference type="ARBA" id="ARBA00004141"/>
    </source>
</evidence>
<dbReference type="GO" id="GO:0016020">
    <property type="term" value="C:membrane"/>
    <property type="evidence" value="ECO:0007669"/>
    <property type="project" value="UniProtKB-SubCell"/>
</dbReference>
<evidence type="ECO:0000313" key="7">
    <source>
        <dbReference type="EMBL" id="OMP66631.1"/>
    </source>
</evidence>
<feature type="transmembrane region" description="Helical" evidence="5">
    <location>
        <begin position="60"/>
        <end position="81"/>
    </location>
</feature>
<reference evidence="7 8" key="1">
    <citation type="submission" date="2016-12" db="EMBL/GenBank/DDBJ databases">
        <title>Domibacillus sp. SAB 38T whole genome sequencing.</title>
        <authorList>
            <person name="Verma A."/>
            <person name="Ojha A.K."/>
            <person name="Krishnamurthi S."/>
        </authorList>
    </citation>
    <scope>NUCLEOTIDE SEQUENCE [LARGE SCALE GENOMIC DNA]</scope>
    <source>
        <strain evidence="7 8">SAB 38</strain>
    </source>
</reference>
<evidence type="ECO:0000256" key="4">
    <source>
        <dbReference type="ARBA" id="ARBA00023136"/>
    </source>
</evidence>
<feature type="transmembrane region" description="Helical" evidence="5">
    <location>
        <begin position="29"/>
        <end position="48"/>
    </location>
</feature>
<name>A0A1V2A6K0_9BACI</name>
<dbReference type="STRING" id="1714355.BTO28_11350"/>
<evidence type="ECO:0000259" key="6">
    <source>
        <dbReference type="Pfam" id="PF04932"/>
    </source>
</evidence>
<gene>
    <name evidence="7" type="ORF">BTO28_11350</name>
</gene>
<feature type="transmembrane region" description="Helical" evidence="5">
    <location>
        <begin position="152"/>
        <end position="171"/>
    </location>
</feature>
<dbReference type="Pfam" id="PF04932">
    <property type="entry name" value="Wzy_C"/>
    <property type="match status" value="1"/>
</dbReference>
<evidence type="ECO:0000256" key="3">
    <source>
        <dbReference type="ARBA" id="ARBA00022989"/>
    </source>
</evidence>
<dbReference type="RefSeq" id="WP_076766315.1">
    <property type="nucleotide sequence ID" value="NZ_MSFI01000019.1"/>
</dbReference>
<accession>A0A1V2A6K0</accession>
<comment type="caution">
    <text evidence="7">The sequence shown here is derived from an EMBL/GenBank/DDBJ whole genome shotgun (WGS) entry which is preliminary data.</text>
</comment>
<feature type="transmembrane region" description="Helical" evidence="5">
    <location>
        <begin position="231"/>
        <end position="249"/>
    </location>
</feature>
<dbReference type="AlphaFoldDB" id="A0A1V2A6K0"/>
<keyword evidence="4 5" id="KW-0472">Membrane</keyword>
<dbReference type="OrthoDB" id="104748at2"/>
<feature type="transmembrane region" description="Helical" evidence="5">
    <location>
        <begin position="321"/>
        <end position="340"/>
    </location>
</feature>
<proteinExistence type="predicted"/>
<feature type="transmembrane region" description="Helical" evidence="5">
    <location>
        <begin position="352"/>
        <end position="370"/>
    </location>
</feature>
<keyword evidence="8" id="KW-1185">Reference proteome</keyword>
<feature type="domain" description="O-antigen ligase-related" evidence="6">
    <location>
        <begin position="186"/>
        <end position="334"/>
    </location>
</feature>
<protein>
    <recommendedName>
        <fullName evidence="6">O-antigen ligase-related domain-containing protein</fullName>
    </recommendedName>
</protein>
<feature type="transmembrane region" description="Helical" evidence="5">
    <location>
        <begin position="178"/>
        <end position="195"/>
    </location>
</feature>
<dbReference type="InterPro" id="IPR051533">
    <property type="entry name" value="WaaL-like"/>
</dbReference>
<keyword evidence="2 5" id="KW-0812">Transmembrane</keyword>
<feature type="transmembrane region" description="Helical" evidence="5">
    <location>
        <begin position="201"/>
        <end position="219"/>
    </location>
</feature>
<keyword evidence="3 5" id="KW-1133">Transmembrane helix</keyword>
<dbReference type="Proteomes" id="UP000188613">
    <property type="component" value="Unassembled WGS sequence"/>
</dbReference>
<evidence type="ECO:0000256" key="2">
    <source>
        <dbReference type="ARBA" id="ARBA00022692"/>
    </source>
</evidence>
<evidence type="ECO:0000313" key="8">
    <source>
        <dbReference type="Proteomes" id="UP000188613"/>
    </source>
</evidence>
<feature type="transmembrane region" description="Helical" evidence="5">
    <location>
        <begin position="93"/>
        <end position="110"/>
    </location>
</feature>
<dbReference type="EMBL" id="MSFI01000019">
    <property type="protein sequence ID" value="OMP66631.1"/>
    <property type="molecule type" value="Genomic_DNA"/>
</dbReference>